<feature type="region of interest" description="Disordered" evidence="1">
    <location>
        <begin position="71"/>
        <end position="113"/>
    </location>
</feature>
<dbReference type="AlphaFoldDB" id="A0A6U4B386"/>
<proteinExistence type="predicted"/>
<accession>A0A6U4B386</accession>
<reference evidence="2" key="1">
    <citation type="submission" date="2021-01" db="EMBL/GenBank/DDBJ databases">
        <authorList>
            <person name="Corre E."/>
            <person name="Pelletier E."/>
            <person name="Niang G."/>
            <person name="Scheremetjew M."/>
            <person name="Finn R."/>
            <person name="Kale V."/>
            <person name="Holt S."/>
            <person name="Cochrane G."/>
            <person name="Meng A."/>
            <person name="Brown T."/>
            <person name="Cohen L."/>
        </authorList>
    </citation>
    <scope>NUCLEOTIDE SEQUENCE</scope>
    <source>
        <strain evidence="2">CCMP3346</strain>
    </source>
</reference>
<protein>
    <submittedName>
        <fullName evidence="2">Uncharacterized protein</fullName>
    </submittedName>
</protein>
<feature type="compositionally biased region" description="Basic and acidic residues" evidence="1">
    <location>
        <begin position="73"/>
        <end position="85"/>
    </location>
</feature>
<organism evidence="2">
    <name type="scientific">Vitrella brassicaformis</name>
    <dbReference type="NCBI Taxonomy" id="1169539"/>
    <lineage>
        <taxon>Eukaryota</taxon>
        <taxon>Sar</taxon>
        <taxon>Alveolata</taxon>
        <taxon>Colpodellida</taxon>
        <taxon>Vitrellaceae</taxon>
        <taxon>Vitrella</taxon>
    </lineage>
</organism>
<evidence type="ECO:0000313" key="3">
    <source>
        <dbReference type="EMBL" id="CAD9047809.1"/>
    </source>
</evidence>
<name>A0A6U4B386_9ALVE</name>
<gene>
    <name evidence="2" type="ORF">VBRA1451_LOCUS2862</name>
    <name evidence="3" type="ORF">VBRA1451_LOCUS2863</name>
</gene>
<sequence>MASGSSRCPPAPSASPPQQTAPTHATQTVVCPLLCVAHPSIHVCGCLPADHCGIRLQSTATAPQLQQCLPLADRPHPHSLPDRPHPTSPAQHRAKQPPSIMAAHEAPLPPSLT</sequence>
<dbReference type="EMBL" id="HBGB01004907">
    <property type="protein sequence ID" value="CAD9047808.1"/>
    <property type="molecule type" value="Transcribed_RNA"/>
</dbReference>
<dbReference type="EMBL" id="HBGB01004908">
    <property type="protein sequence ID" value="CAD9047809.1"/>
    <property type="molecule type" value="Transcribed_RNA"/>
</dbReference>
<evidence type="ECO:0000313" key="2">
    <source>
        <dbReference type="EMBL" id="CAD9047808.1"/>
    </source>
</evidence>
<feature type="region of interest" description="Disordered" evidence="1">
    <location>
        <begin position="1"/>
        <end position="23"/>
    </location>
</feature>
<evidence type="ECO:0000256" key="1">
    <source>
        <dbReference type="SAM" id="MobiDB-lite"/>
    </source>
</evidence>